<dbReference type="Proteomes" id="UP000245370">
    <property type="component" value="Unassembled WGS sequence"/>
</dbReference>
<feature type="domain" description="HNH endonuclease 5" evidence="1">
    <location>
        <begin position="8"/>
        <end position="59"/>
    </location>
</feature>
<dbReference type="Pfam" id="PF14279">
    <property type="entry name" value="HNH_5"/>
    <property type="match status" value="1"/>
</dbReference>
<dbReference type="AlphaFoldDB" id="A0A2U2XG78"/>
<dbReference type="RefSeq" id="WP_109357831.1">
    <property type="nucleotide sequence ID" value="NZ_QFRJ01000001.1"/>
</dbReference>
<keyword evidence="3" id="KW-1185">Reference proteome</keyword>
<protein>
    <recommendedName>
        <fullName evidence="1">HNH endonuclease 5 domain-containing protein</fullName>
    </recommendedName>
</protein>
<proteinExistence type="predicted"/>
<evidence type="ECO:0000259" key="1">
    <source>
        <dbReference type="Pfam" id="PF14279"/>
    </source>
</evidence>
<name>A0A2U2XG78_9FLAO</name>
<organism evidence="2 3">
    <name type="scientific">Brumimicrobium oceani</name>
    <dbReference type="NCBI Taxonomy" id="2100725"/>
    <lineage>
        <taxon>Bacteria</taxon>
        <taxon>Pseudomonadati</taxon>
        <taxon>Bacteroidota</taxon>
        <taxon>Flavobacteriia</taxon>
        <taxon>Flavobacteriales</taxon>
        <taxon>Crocinitomicaceae</taxon>
        <taxon>Brumimicrobium</taxon>
    </lineage>
</organism>
<evidence type="ECO:0000313" key="3">
    <source>
        <dbReference type="Proteomes" id="UP000245370"/>
    </source>
</evidence>
<dbReference type="OrthoDB" id="5184303at2"/>
<sequence>MGTSKKKCIVCNQIKNETEFNREHVIPETIGGVYEIKSVCILCNERFGKKIDTPLVNHKVILINRHEYKLKRGGYRGIPNPFKGIYVQDNGEKYTVNFNQEGEATADILPKFEDNVLENNKRVGKLTIAKKDMDKIPRIINRELINRKLYMLDKIMPEPIEIQGEELVLIERTNNNPLIFGALKIAYEFCHEVVPNYVNDELSEKYRKVLLKPIDEDNIGKFLIKDEVLINAFLNRVLKIDTIEKHHHLIFLTPVKNRGTFCFIKLFQMTVLIKMSKKEMLENEVILFNDVIQGKCGMQIPVNIKSFDVKLKLADDKSKPKGALTNDNGQTPVFNEKGEILYNHLDKLIGAEYIVPKRNEFISKSMKIRQEFSNNNFYLKGTDETGLLKIEAIEFKVRLLI</sequence>
<reference evidence="2 3" key="2">
    <citation type="submission" date="2018-05" db="EMBL/GenBank/DDBJ databases">
        <authorList>
            <person name="Lanie J.A."/>
            <person name="Ng W.-L."/>
            <person name="Kazmierczak K.M."/>
            <person name="Andrzejewski T.M."/>
            <person name="Davidsen T.M."/>
            <person name="Wayne K.J."/>
            <person name="Tettelin H."/>
            <person name="Glass J.I."/>
            <person name="Rusch D."/>
            <person name="Podicherti R."/>
            <person name="Tsui H.-C.T."/>
            <person name="Winkler M.E."/>
        </authorList>
    </citation>
    <scope>NUCLEOTIDE SEQUENCE [LARGE SCALE GENOMIC DNA]</scope>
    <source>
        <strain evidence="2 3">C305</strain>
    </source>
</reference>
<dbReference type="EMBL" id="QFRJ01000001">
    <property type="protein sequence ID" value="PWH86750.1"/>
    <property type="molecule type" value="Genomic_DNA"/>
</dbReference>
<evidence type="ECO:0000313" key="2">
    <source>
        <dbReference type="EMBL" id="PWH86750.1"/>
    </source>
</evidence>
<accession>A0A2U2XG78</accession>
<comment type="caution">
    <text evidence="2">The sequence shown here is derived from an EMBL/GenBank/DDBJ whole genome shotgun (WGS) entry which is preliminary data.</text>
</comment>
<reference evidence="2 3" key="1">
    <citation type="submission" date="2018-05" db="EMBL/GenBank/DDBJ databases">
        <title>Brumimicrobium oceani sp. nov., isolated from coastal sediment.</title>
        <authorList>
            <person name="Kou Y."/>
        </authorList>
    </citation>
    <scope>NUCLEOTIDE SEQUENCE [LARGE SCALE GENOMIC DNA]</scope>
    <source>
        <strain evidence="2 3">C305</strain>
    </source>
</reference>
<gene>
    <name evidence="2" type="ORF">DIT68_00345</name>
</gene>
<dbReference type="InterPro" id="IPR029471">
    <property type="entry name" value="HNH_5"/>
</dbReference>